<comment type="caution">
    <text evidence="2">The sequence shown here is derived from an EMBL/GenBank/DDBJ whole genome shotgun (WGS) entry which is preliminary data.</text>
</comment>
<dbReference type="VEuPathDB" id="FungiDB:PC110_g11875"/>
<dbReference type="AlphaFoldDB" id="A0A329S4Y3"/>
<reference evidence="2 3" key="1">
    <citation type="submission" date="2018-01" db="EMBL/GenBank/DDBJ databases">
        <title>Draft genome of the strawberry crown rot pathogen Phytophthora cactorum.</title>
        <authorList>
            <person name="Armitage A.D."/>
            <person name="Lysoe E."/>
            <person name="Nellist C.F."/>
            <person name="Harrison R.J."/>
            <person name="Brurberg M.B."/>
        </authorList>
    </citation>
    <scope>NUCLEOTIDE SEQUENCE [LARGE SCALE GENOMIC DNA]</scope>
    <source>
        <strain evidence="2 3">10300</strain>
    </source>
</reference>
<evidence type="ECO:0000313" key="2">
    <source>
        <dbReference type="EMBL" id="RAW31795.1"/>
    </source>
</evidence>
<feature type="signal peptide" evidence="1">
    <location>
        <begin position="1"/>
        <end position="20"/>
    </location>
</feature>
<evidence type="ECO:0000313" key="3">
    <source>
        <dbReference type="Proteomes" id="UP000251314"/>
    </source>
</evidence>
<gene>
    <name evidence="2" type="ORF">PC110_g11875</name>
</gene>
<accession>A0A329S4Y3</accession>
<dbReference type="EMBL" id="MJFZ01000306">
    <property type="protein sequence ID" value="RAW31795.1"/>
    <property type="molecule type" value="Genomic_DNA"/>
</dbReference>
<organism evidence="2 3">
    <name type="scientific">Phytophthora cactorum</name>
    <dbReference type="NCBI Taxonomy" id="29920"/>
    <lineage>
        <taxon>Eukaryota</taxon>
        <taxon>Sar</taxon>
        <taxon>Stramenopiles</taxon>
        <taxon>Oomycota</taxon>
        <taxon>Peronosporomycetes</taxon>
        <taxon>Peronosporales</taxon>
        <taxon>Peronosporaceae</taxon>
        <taxon>Phytophthora</taxon>
    </lineage>
</organism>
<sequence length="182" mass="19465">MRPGVFLVLIALSFINLLNAEMLVQNLVPSSAINTTRNLKGAHGAAEEAGDLANAADEERGWQGVLEKLKEANIFKNAEEFKGENAAKWENVAKEAEEGGKVKTGDAAKAKLRNALAKLKAEGKLTEANEEKITKVTEEAAHALEKNPKKWPYIKKALEITFGALLAAAIVAGIDGMIGSSE</sequence>
<feature type="chain" id="PRO_5016331973" description="RxLR effector protein" evidence="1">
    <location>
        <begin position="21"/>
        <end position="182"/>
    </location>
</feature>
<evidence type="ECO:0008006" key="4">
    <source>
        <dbReference type="Google" id="ProtNLM"/>
    </source>
</evidence>
<dbReference type="Proteomes" id="UP000251314">
    <property type="component" value="Unassembled WGS sequence"/>
</dbReference>
<protein>
    <recommendedName>
        <fullName evidence="4">RxLR effector protein</fullName>
    </recommendedName>
</protein>
<dbReference type="OrthoDB" id="121235at2759"/>
<keyword evidence="3" id="KW-1185">Reference proteome</keyword>
<keyword evidence="1" id="KW-0732">Signal</keyword>
<name>A0A329S4Y3_9STRA</name>
<proteinExistence type="predicted"/>
<evidence type="ECO:0000256" key="1">
    <source>
        <dbReference type="SAM" id="SignalP"/>
    </source>
</evidence>